<dbReference type="Proteomes" id="UP001610432">
    <property type="component" value="Unassembled WGS sequence"/>
</dbReference>
<organism evidence="1 2">
    <name type="scientific">Aspergillus lucknowensis</name>
    <dbReference type="NCBI Taxonomy" id="176173"/>
    <lineage>
        <taxon>Eukaryota</taxon>
        <taxon>Fungi</taxon>
        <taxon>Dikarya</taxon>
        <taxon>Ascomycota</taxon>
        <taxon>Pezizomycotina</taxon>
        <taxon>Eurotiomycetes</taxon>
        <taxon>Eurotiomycetidae</taxon>
        <taxon>Eurotiales</taxon>
        <taxon>Aspergillaceae</taxon>
        <taxon>Aspergillus</taxon>
        <taxon>Aspergillus subgen. Nidulantes</taxon>
    </lineage>
</organism>
<evidence type="ECO:0000313" key="2">
    <source>
        <dbReference type="Proteomes" id="UP001610432"/>
    </source>
</evidence>
<dbReference type="Gene3D" id="3.40.1660.10">
    <property type="entry name" value="EreA-like (biosynthetic domain)"/>
    <property type="match status" value="1"/>
</dbReference>
<dbReference type="PANTHER" id="PTHR31299">
    <property type="entry name" value="ESTERASE, PUTATIVE (AFU_ORTHOLOGUE AFUA_1G05850)-RELATED"/>
    <property type="match status" value="1"/>
</dbReference>
<dbReference type="CDD" id="cd14728">
    <property type="entry name" value="Ere-like"/>
    <property type="match status" value="1"/>
</dbReference>
<gene>
    <name evidence="1" type="ORF">BJX67DRAFT_369972</name>
</gene>
<accession>A0ABR4M3I1</accession>
<name>A0ABR4M3I1_9EURO</name>
<dbReference type="Pfam" id="PF05139">
    <property type="entry name" value="Erythro_esteras"/>
    <property type="match status" value="1"/>
</dbReference>
<dbReference type="RefSeq" id="XP_070890130.1">
    <property type="nucleotide sequence ID" value="XM_071030847.1"/>
</dbReference>
<proteinExistence type="predicted"/>
<evidence type="ECO:0000313" key="1">
    <source>
        <dbReference type="EMBL" id="KAL2871151.1"/>
    </source>
</evidence>
<reference evidence="1 2" key="1">
    <citation type="submission" date="2024-07" db="EMBL/GenBank/DDBJ databases">
        <title>Section-level genome sequencing and comparative genomics of Aspergillus sections Usti and Cavernicolus.</title>
        <authorList>
            <consortium name="Lawrence Berkeley National Laboratory"/>
            <person name="Nybo J.L."/>
            <person name="Vesth T.C."/>
            <person name="Theobald S."/>
            <person name="Frisvad J.C."/>
            <person name="Larsen T.O."/>
            <person name="Kjaerboelling I."/>
            <person name="Rothschild-Mancinelli K."/>
            <person name="Lyhne E.K."/>
            <person name="Kogle M.E."/>
            <person name="Barry K."/>
            <person name="Clum A."/>
            <person name="Na H."/>
            <person name="Ledsgaard L."/>
            <person name="Lin J."/>
            <person name="Lipzen A."/>
            <person name="Kuo A."/>
            <person name="Riley R."/>
            <person name="Mondo S."/>
            <person name="Labutti K."/>
            <person name="Haridas S."/>
            <person name="Pangalinan J."/>
            <person name="Salamov A.A."/>
            <person name="Simmons B.A."/>
            <person name="Magnuson J.K."/>
            <person name="Chen J."/>
            <person name="Drula E."/>
            <person name="Henrissat B."/>
            <person name="Wiebenga A."/>
            <person name="Lubbers R.J."/>
            <person name="Gomes A.C."/>
            <person name="Macurrencykelacurrency M.R."/>
            <person name="Stajich J."/>
            <person name="Grigoriev I.V."/>
            <person name="Mortensen U.H."/>
            <person name="De Vries R.P."/>
            <person name="Baker S.E."/>
            <person name="Andersen M.R."/>
        </authorList>
    </citation>
    <scope>NUCLEOTIDE SEQUENCE [LARGE SCALE GENOMIC DNA]</scope>
    <source>
        <strain evidence="1 2">CBS 449.75</strain>
    </source>
</reference>
<protein>
    <submittedName>
        <fullName evidence="1">Erythromycin esterase-domain-containing protein</fullName>
    </submittedName>
</protein>
<sequence>MSDIQLQSLFRASIRPLPAIHDPSFASAFDSFAANRLVLLGDGSHGTSEFYAARAEITKRLIAAHGFKLVALEADWPDAEAVDRYVRRRPGPKARIAARTKADADGTEAETEGSNAFSRFPTWMWRNREMQDLIEWIRDHNASLPLQDRVGIYGMDLYSLGTSIKAVIEYLDHVDPAMGKEARRRYGCLEPWVEEPQEYGLAMLQGMKSCEGKVVAMLRDLLAKRLEYAAHPGDGEEFHSSEQNAYVVRDAERYYKAMYYSSAGSWTLRDSHMVDTLKRLLRYKAGGKAVVWAHNSHCGDARHTGMGRRRKEVNIGQLCREAFGEENVALLGCGTHTGTVAAASGWGNDMQVMEVRPSRRDSWERIAHDTGVERFLLDLRKRHLPREVQEALAAESRRLQRFIGVIYRPDTERISHYSEADLVNQFDGYIWFDTTQAVRPLEVVQPKTPLGKEETYPFGL</sequence>
<dbReference type="PIRSF" id="PIRSF036794">
    <property type="entry name" value="UCP_erythr_ester"/>
    <property type="match status" value="1"/>
</dbReference>
<dbReference type="SUPFAM" id="SSF159501">
    <property type="entry name" value="EreA/ChaN-like"/>
    <property type="match status" value="1"/>
</dbReference>
<dbReference type="Gene3D" id="3.30.1870.10">
    <property type="entry name" value="EreA-like, domain 2"/>
    <property type="match status" value="1"/>
</dbReference>
<dbReference type="InterPro" id="IPR007815">
    <property type="entry name" value="Emycin_Estase"/>
</dbReference>
<dbReference type="PANTHER" id="PTHR31299:SF0">
    <property type="entry name" value="ESTERASE, PUTATIVE (AFU_ORTHOLOGUE AFUA_1G05850)-RELATED"/>
    <property type="match status" value="1"/>
</dbReference>
<comment type="caution">
    <text evidence="1">The sequence shown here is derived from an EMBL/GenBank/DDBJ whole genome shotgun (WGS) entry which is preliminary data.</text>
</comment>
<dbReference type="InterPro" id="IPR014622">
    <property type="entry name" value="UCP036794_erythomycin"/>
</dbReference>
<dbReference type="EMBL" id="JBFXLQ010000004">
    <property type="protein sequence ID" value="KAL2871151.1"/>
    <property type="molecule type" value="Genomic_DNA"/>
</dbReference>
<dbReference type="InterPro" id="IPR052036">
    <property type="entry name" value="Hydrolase/PRTase-associated"/>
</dbReference>
<dbReference type="GeneID" id="98145919"/>
<keyword evidence="2" id="KW-1185">Reference proteome</keyword>